<evidence type="ECO:0000313" key="13">
    <source>
        <dbReference type="EMBL" id="AFA41352.1"/>
    </source>
</evidence>
<keyword evidence="9" id="KW-0687">Ribonucleoprotein</keyword>
<evidence type="ECO:0000256" key="11">
    <source>
        <dbReference type="ARBA" id="ARBA00048027"/>
    </source>
</evidence>
<evidence type="ECO:0000256" key="1">
    <source>
        <dbReference type="ARBA" id="ARBA00004496"/>
    </source>
</evidence>
<keyword evidence="4" id="KW-0547">Nucleotide-binding</keyword>
<keyword evidence="3" id="KW-0963">Cytoplasm</keyword>
<dbReference type="PANTHER" id="PTHR11564">
    <property type="entry name" value="SIGNAL RECOGNITION PARTICLE 54K PROTEIN SRP54"/>
    <property type="match status" value="1"/>
</dbReference>
<comment type="subcellular location">
    <subcellularLocation>
        <location evidence="1">Cytoplasm</location>
    </subcellularLocation>
</comment>
<dbReference type="RefSeq" id="WP_014354291.1">
    <property type="nucleotide sequence ID" value="NC_016893.1"/>
</dbReference>
<keyword evidence="5" id="KW-0378">Hydrolase</keyword>
<dbReference type="EC" id="3.6.5.4" evidence="10"/>
<dbReference type="InterPro" id="IPR003593">
    <property type="entry name" value="AAA+_ATPase"/>
</dbReference>
<dbReference type="Pfam" id="PF02881">
    <property type="entry name" value="SRP54_N"/>
    <property type="match status" value="1"/>
</dbReference>
<dbReference type="SUPFAM" id="SSF47446">
    <property type="entry name" value="Signal peptide-binding domain"/>
    <property type="match status" value="1"/>
</dbReference>
<dbReference type="SMART" id="SM00963">
    <property type="entry name" value="SRP54_N"/>
    <property type="match status" value="1"/>
</dbReference>
<gene>
    <name evidence="13" type="primary">ffh</name>
    <name evidence="13" type="ORF">WIGMOR_0533</name>
</gene>
<protein>
    <recommendedName>
        <fullName evidence="10">signal-recognition-particle GTPase</fullName>
        <ecNumber evidence="10">3.6.5.4</ecNumber>
    </recommendedName>
</protein>
<dbReference type="GO" id="GO:0003924">
    <property type="term" value="F:GTPase activity"/>
    <property type="evidence" value="ECO:0007669"/>
    <property type="project" value="InterPro"/>
</dbReference>
<dbReference type="PROSITE" id="PS00300">
    <property type="entry name" value="SRP54"/>
    <property type="match status" value="1"/>
</dbReference>
<evidence type="ECO:0000256" key="9">
    <source>
        <dbReference type="ARBA" id="ARBA00023274"/>
    </source>
</evidence>
<dbReference type="Pfam" id="PF00448">
    <property type="entry name" value="SRP54"/>
    <property type="match status" value="1"/>
</dbReference>
<dbReference type="SUPFAM" id="SSF47364">
    <property type="entry name" value="Domain of the SRP/SRP receptor G-proteins"/>
    <property type="match status" value="1"/>
</dbReference>
<dbReference type="HOGENOM" id="CLU_009301_6_0_6"/>
<reference evidence="13 14" key="1">
    <citation type="journal article" date="2012" name="MBio">
        <title>Insight into the transmission biology and species-specific functional capabilities of tsetse (Diptera: glossinidae) obligate symbiont wigglesworthia.</title>
        <authorList>
            <person name="Rio R.V."/>
            <person name="Symula R.E."/>
            <person name="Wang J."/>
            <person name="Lohs C."/>
            <person name="Wu Y.N."/>
            <person name="Snyder A.K."/>
            <person name="Bjornson R.D."/>
            <person name="Oshima K."/>
            <person name="Biehl B.S."/>
            <person name="Perna N.T."/>
            <person name="Hattori M."/>
            <person name="Aksoy S."/>
        </authorList>
    </citation>
    <scope>NUCLEOTIDE SEQUENCE [LARGE SCALE GENOMIC DNA]</scope>
    <source>
        <strain evidence="13">WGM</strain>
    </source>
</reference>
<evidence type="ECO:0000256" key="10">
    <source>
        <dbReference type="ARBA" id="ARBA00035672"/>
    </source>
</evidence>
<feature type="domain" description="SRP54-type proteins GTP-binding" evidence="12">
    <location>
        <begin position="270"/>
        <end position="283"/>
    </location>
</feature>
<comment type="catalytic activity">
    <reaction evidence="11">
        <text>GTP + H2O = GDP + phosphate + H(+)</text>
        <dbReference type="Rhea" id="RHEA:19669"/>
        <dbReference type="ChEBI" id="CHEBI:15377"/>
        <dbReference type="ChEBI" id="CHEBI:15378"/>
        <dbReference type="ChEBI" id="CHEBI:37565"/>
        <dbReference type="ChEBI" id="CHEBI:43474"/>
        <dbReference type="ChEBI" id="CHEBI:58189"/>
        <dbReference type="EC" id="3.6.5.4"/>
    </reaction>
</comment>
<dbReference type="GO" id="GO:0005525">
    <property type="term" value="F:GTP binding"/>
    <property type="evidence" value="ECO:0007669"/>
    <property type="project" value="UniProtKB-KW"/>
</dbReference>
<evidence type="ECO:0000313" key="14">
    <source>
        <dbReference type="Proteomes" id="UP000009061"/>
    </source>
</evidence>
<sequence>MIFSNLSNKLHNILKNISERGRLTSENIGNTLRQVRIALLEADVALPVIEKFIQEIKNIALNKEINKNLTPGQEFIKIVHNELINIIGSTQSELIYSKNSPTIIFLVGPQGSGKTTTIGKLGKYLKNKHAKNVLTISIDFHRPAALKQLEYLAKKAGIDFFNVQELNNNAEILIQSAIQKAKLKHDIVLIDTAGIMHTNLKMIQKIQQLQNIFRPSETLYVIDSMMGQDAINNIKTFSNTLSLTGIILTKLDGDARGGVALSARYITKKPIKFIGTGEHVDQLEIFSPKILAQKILGMHDIFSLIKQVEHQVSKIKKQKKTFLDKKNKTFNLNDFLSHLSQIKKIGGIKTVMHQLSKTSQYADCANENINDKLFTKMEAIIKSMTIQERNNPSIIKSSRKKRIAFGSGTKVQDINILLKRFYDTEKIMKQIKNKGLIKTMQKIKNLIPFRPRKN</sequence>
<dbReference type="InterPro" id="IPR000897">
    <property type="entry name" value="SRP54_GTPase_dom"/>
</dbReference>
<dbReference type="STRING" id="1142511.WIGMOR_0533"/>
<proteinExistence type="inferred from homology"/>
<keyword evidence="7" id="KW-0342">GTP-binding</keyword>
<comment type="similarity">
    <text evidence="2">Belongs to the GTP-binding SRP family. SRP54 subfamily.</text>
</comment>
<dbReference type="InterPro" id="IPR036891">
    <property type="entry name" value="Signal_recog_part_SRP54_M_sf"/>
</dbReference>
<evidence type="ECO:0000256" key="8">
    <source>
        <dbReference type="ARBA" id="ARBA00023135"/>
    </source>
</evidence>
<dbReference type="PANTHER" id="PTHR11564:SF5">
    <property type="entry name" value="SIGNAL RECOGNITION PARTICLE SUBUNIT SRP54"/>
    <property type="match status" value="1"/>
</dbReference>
<dbReference type="eggNOG" id="COG0541">
    <property type="taxonomic scope" value="Bacteria"/>
</dbReference>
<dbReference type="InterPro" id="IPR004125">
    <property type="entry name" value="Signal_recog_particle_SRP54_M"/>
</dbReference>
<dbReference type="KEGG" id="wgl:WIGMOR_0533"/>
<name>H6Q569_WIGGL</name>
<dbReference type="InterPro" id="IPR022941">
    <property type="entry name" value="SRP54"/>
</dbReference>
<dbReference type="EMBL" id="CP003315">
    <property type="protein sequence ID" value="AFA41352.1"/>
    <property type="molecule type" value="Genomic_DNA"/>
</dbReference>
<evidence type="ECO:0000259" key="12">
    <source>
        <dbReference type="PROSITE" id="PS00300"/>
    </source>
</evidence>
<evidence type="ECO:0000256" key="3">
    <source>
        <dbReference type="ARBA" id="ARBA00022490"/>
    </source>
</evidence>
<dbReference type="AlphaFoldDB" id="H6Q569"/>
<keyword evidence="8" id="KW-0733">Signal recognition particle</keyword>
<dbReference type="Proteomes" id="UP000009061">
    <property type="component" value="Chromosome"/>
</dbReference>
<evidence type="ECO:0000256" key="6">
    <source>
        <dbReference type="ARBA" id="ARBA00022884"/>
    </source>
</evidence>
<dbReference type="SMART" id="SM00962">
    <property type="entry name" value="SRP54"/>
    <property type="match status" value="1"/>
</dbReference>
<dbReference type="GO" id="GO:0006614">
    <property type="term" value="P:SRP-dependent cotranslational protein targeting to membrane"/>
    <property type="evidence" value="ECO:0007669"/>
    <property type="project" value="InterPro"/>
</dbReference>
<accession>H6Q569</accession>
<keyword evidence="14" id="KW-1185">Reference proteome</keyword>
<evidence type="ECO:0000256" key="5">
    <source>
        <dbReference type="ARBA" id="ARBA00022801"/>
    </source>
</evidence>
<evidence type="ECO:0000256" key="2">
    <source>
        <dbReference type="ARBA" id="ARBA00005450"/>
    </source>
</evidence>
<evidence type="ECO:0000256" key="4">
    <source>
        <dbReference type="ARBA" id="ARBA00022741"/>
    </source>
</evidence>
<evidence type="ECO:0000256" key="7">
    <source>
        <dbReference type="ARBA" id="ARBA00023134"/>
    </source>
</evidence>
<dbReference type="InterPro" id="IPR042101">
    <property type="entry name" value="SRP54_N_sf"/>
</dbReference>
<dbReference type="Gene3D" id="1.10.260.30">
    <property type="entry name" value="Signal recognition particle, SRP54 subunit, M-domain"/>
    <property type="match status" value="1"/>
</dbReference>
<dbReference type="Gene3D" id="1.20.120.140">
    <property type="entry name" value="Signal recognition particle SRP54, nucleotide-binding domain"/>
    <property type="match status" value="1"/>
</dbReference>
<dbReference type="SMART" id="SM00382">
    <property type="entry name" value="AAA"/>
    <property type="match status" value="1"/>
</dbReference>
<dbReference type="GO" id="GO:0048500">
    <property type="term" value="C:signal recognition particle"/>
    <property type="evidence" value="ECO:0007669"/>
    <property type="project" value="InterPro"/>
</dbReference>
<dbReference type="InterPro" id="IPR027417">
    <property type="entry name" value="P-loop_NTPase"/>
</dbReference>
<dbReference type="SUPFAM" id="SSF52540">
    <property type="entry name" value="P-loop containing nucleoside triphosphate hydrolases"/>
    <property type="match status" value="1"/>
</dbReference>
<dbReference type="Gene3D" id="3.40.50.300">
    <property type="entry name" value="P-loop containing nucleotide triphosphate hydrolases"/>
    <property type="match status" value="1"/>
</dbReference>
<dbReference type="Pfam" id="PF02978">
    <property type="entry name" value="SRP_SPB"/>
    <property type="match status" value="1"/>
</dbReference>
<organism evidence="13 14">
    <name type="scientific">Wigglesworthia glossinidia endosymbiont of Glossina morsitans morsitans</name>
    <name type="common">Yale colony</name>
    <dbReference type="NCBI Taxonomy" id="1142511"/>
    <lineage>
        <taxon>Bacteria</taxon>
        <taxon>Pseudomonadati</taxon>
        <taxon>Pseudomonadota</taxon>
        <taxon>Gammaproteobacteria</taxon>
        <taxon>Enterobacterales</taxon>
        <taxon>Erwiniaceae</taxon>
        <taxon>Wigglesworthia</taxon>
    </lineage>
</organism>
<keyword evidence="6" id="KW-0694">RNA-binding</keyword>
<dbReference type="GO" id="GO:0008312">
    <property type="term" value="F:7S RNA binding"/>
    <property type="evidence" value="ECO:0007669"/>
    <property type="project" value="InterPro"/>
</dbReference>
<dbReference type="InterPro" id="IPR036225">
    <property type="entry name" value="SRP/SRP_N"/>
</dbReference>
<dbReference type="InterPro" id="IPR013822">
    <property type="entry name" value="Signal_recog_particl_SRP54_hlx"/>
</dbReference>